<evidence type="ECO:0000259" key="2">
    <source>
        <dbReference type="Pfam" id="PF11796"/>
    </source>
</evidence>
<feature type="domain" description="Conserved hypothetical protein CHP02679 N terminus" evidence="2">
    <location>
        <begin position="35"/>
        <end position="237"/>
    </location>
</feature>
<feature type="domain" description="DUF2399" evidence="1">
    <location>
        <begin position="259"/>
        <end position="408"/>
    </location>
</feature>
<accession>A0A1V2ZWJ3</accession>
<evidence type="ECO:0000259" key="1">
    <source>
        <dbReference type="Pfam" id="PF09664"/>
    </source>
</evidence>
<gene>
    <name evidence="3" type="ORF">B1A74_11155</name>
</gene>
<dbReference type="AlphaFoldDB" id="A0A1V2ZWJ3"/>
<dbReference type="InterPro" id="IPR024466">
    <property type="entry name" value="CHP02679_N"/>
</dbReference>
<dbReference type="Proteomes" id="UP000189177">
    <property type="component" value="Unassembled WGS sequence"/>
</dbReference>
<proteinExistence type="predicted"/>
<reference evidence="3 4" key="1">
    <citation type="submission" date="2017-02" db="EMBL/GenBank/DDBJ databases">
        <title>Genomic diversity within the haloalkaliphilic genus Thioalkalivibrio.</title>
        <authorList>
            <person name="Ahn A.-C."/>
            <person name="Meier-Kolthoff J."/>
            <person name="Overmars L."/>
            <person name="Richter M."/>
            <person name="Woyke T."/>
            <person name="Sorokin D.Y."/>
            <person name="Muyzer G."/>
        </authorList>
    </citation>
    <scope>NUCLEOTIDE SEQUENCE [LARGE SCALE GENOMIC DNA]</scope>
    <source>
        <strain evidence="3 4">HL17</strain>
    </source>
</reference>
<evidence type="ECO:0000313" key="3">
    <source>
        <dbReference type="EMBL" id="OOC09436.1"/>
    </source>
</evidence>
<sequence>MSVNHERLHRLLGGAALERLRRRLRERILRGGGDTITLTRASGAEREAVERLLGRPPRAGNSLRLSLAEMERILQRAELAPSLREALEVLDGPLRDPARERTELQQRWVEVVAALHPRAAAADLAQWLESVVDRGLVKRLANRDPARGRELLERSLMVLEELPQPGSNRSTLAARCLGDAHALDAGQPVAALVRHALHRYWRGGVGDDDPDERTLWAHAGILIGGDITSTVLVHRLPATGDTATARALEAHSAAAEPLYLTLRQLLREPPQWDVDGRIVHVCENPAVVSEAAERLGTDCAPLVATWGRPRAAVWVLLEQLRDAGAKLLFRADFDWTGIAIANAVIQRLGARPWRMDTATLEAHATLSDRPLRARPVAACWDDTLQEALQHRGCALHEEQLLEALLEDLRR</sequence>
<protein>
    <submittedName>
        <fullName evidence="3">TIGR02679 family protein</fullName>
    </submittedName>
</protein>
<name>A0A1V2ZWJ3_9GAMM</name>
<dbReference type="InterPro" id="IPR024465">
    <property type="entry name" value="DUF2399"/>
</dbReference>
<dbReference type="STRING" id="252474.B1A74_11155"/>
<keyword evidence="4" id="KW-1185">Reference proteome</keyword>
<dbReference type="Pfam" id="PF11796">
    <property type="entry name" value="DUF3323"/>
    <property type="match status" value="1"/>
</dbReference>
<organism evidence="3 4">
    <name type="scientific">Thioalkalivibrio halophilus</name>
    <dbReference type="NCBI Taxonomy" id="252474"/>
    <lineage>
        <taxon>Bacteria</taxon>
        <taxon>Pseudomonadati</taxon>
        <taxon>Pseudomonadota</taxon>
        <taxon>Gammaproteobacteria</taxon>
        <taxon>Chromatiales</taxon>
        <taxon>Ectothiorhodospiraceae</taxon>
        <taxon>Thioalkalivibrio</taxon>
    </lineage>
</organism>
<evidence type="ECO:0000313" key="4">
    <source>
        <dbReference type="Proteomes" id="UP000189177"/>
    </source>
</evidence>
<dbReference type="InterPro" id="IPR013495">
    <property type="entry name" value="CHP02679"/>
</dbReference>
<dbReference type="Pfam" id="PF09664">
    <property type="entry name" value="DUF2399"/>
    <property type="match status" value="1"/>
</dbReference>
<comment type="caution">
    <text evidence="3">The sequence shown here is derived from an EMBL/GenBank/DDBJ whole genome shotgun (WGS) entry which is preliminary data.</text>
</comment>
<dbReference type="EMBL" id="MUZR01000050">
    <property type="protein sequence ID" value="OOC09436.1"/>
    <property type="molecule type" value="Genomic_DNA"/>
</dbReference>
<dbReference type="NCBIfam" id="TIGR02679">
    <property type="entry name" value="TIGR02679 family protein"/>
    <property type="match status" value="1"/>
</dbReference>
<dbReference type="OrthoDB" id="8188786at2"/>
<dbReference type="RefSeq" id="WP_077244691.1">
    <property type="nucleotide sequence ID" value="NZ_MUZR01000050.1"/>
</dbReference>